<accession>A0ABT6B5N7</accession>
<evidence type="ECO:0000256" key="1">
    <source>
        <dbReference type="SAM" id="SignalP"/>
    </source>
</evidence>
<dbReference type="EMBL" id="JARJJS010000001">
    <property type="protein sequence ID" value="MDF4023432.1"/>
    <property type="molecule type" value="Genomic_DNA"/>
</dbReference>
<evidence type="ECO:0000313" key="3">
    <source>
        <dbReference type="Proteomes" id="UP001528850"/>
    </source>
</evidence>
<proteinExistence type="predicted"/>
<evidence type="ECO:0000313" key="2">
    <source>
        <dbReference type="EMBL" id="MDF4023432.1"/>
    </source>
</evidence>
<gene>
    <name evidence="2" type="ORF">P3W24_00390</name>
</gene>
<keyword evidence="1" id="KW-0732">Signal</keyword>
<name>A0ABT6B5N7_9GAMM</name>
<feature type="chain" id="PRO_5046390310" evidence="1">
    <location>
        <begin position="26"/>
        <end position="144"/>
    </location>
</feature>
<reference evidence="2 3" key="1">
    <citation type="journal article" date="2024" name="Curr. Microbiol.">
        <title>Luteibacter sahnii sp. nov., A Novel Yellow-Colored Xanthomonadin Pigment Producing Probiotic Bacterium from Healthy Rice Seed Microbiome.</title>
        <authorList>
            <person name="Jaiswal G."/>
            <person name="Rana R."/>
            <person name="Nayak P.K."/>
            <person name="Chouhan R."/>
            <person name="Gandhi S.G."/>
            <person name="Patel H.K."/>
            <person name="Patil P.B."/>
        </authorList>
    </citation>
    <scope>NUCLEOTIDE SEQUENCE [LARGE SCALE GENOMIC DNA]</scope>
    <source>
        <strain evidence="2 3">PPL201</strain>
    </source>
</reference>
<sequence length="144" mass="15334">MKPLNTSLCRLAVLALVAVSSVASAQEITKDTLPTGVWVGVLRSDNVNVAMQVKFDARSALVHFDPPIACNLGAKFQQVQADGAIYAFASASNGGKLCDNLAGSGVMSIVRASPTSLRLSFDEKSYNGQPRVRTWRAELEPNVP</sequence>
<comment type="caution">
    <text evidence="2">The sequence shown here is derived from an EMBL/GenBank/DDBJ whole genome shotgun (WGS) entry which is preliminary data.</text>
</comment>
<feature type="signal peptide" evidence="1">
    <location>
        <begin position="1"/>
        <end position="25"/>
    </location>
</feature>
<organism evidence="2 3">
    <name type="scientific">Luteibacter sahnii</name>
    <dbReference type="NCBI Taxonomy" id="3021977"/>
    <lineage>
        <taxon>Bacteria</taxon>
        <taxon>Pseudomonadati</taxon>
        <taxon>Pseudomonadota</taxon>
        <taxon>Gammaproteobacteria</taxon>
        <taxon>Lysobacterales</taxon>
        <taxon>Rhodanobacteraceae</taxon>
        <taxon>Luteibacter</taxon>
    </lineage>
</organism>
<keyword evidence="3" id="KW-1185">Reference proteome</keyword>
<dbReference type="Proteomes" id="UP001528850">
    <property type="component" value="Unassembled WGS sequence"/>
</dbReference>
<protein>
    <submittedName>
        <fullName evidence="2">Uncharacterized protein</fullName>
    </submittedName>
</protein>